<accession>A0A4R2KEK3</accession>
<evidence type="ECO:0000313" key="2">
    <source>
        <dbReference type="Proteomes" id="UP000295680"/>
    </source>
</evidence>
<dbReference type="AlphaFoldDB" id="A0A4R2KEK3"/>
<organism evidence="1 2">
    <name type="scientific">Actinocrispum wychmicini</name>
    <dbReference type="NCBI Taxonomy" id="1213861"/>
    <lineage>
        <taxon>Bacteria</taxon>
        <taxon>Bacillati</taxon>
        <taxon>Actinomycetota</taxon>
        <taxon>Actinomycetes</taxon>
        <taxon>Pseudonocardiales</taxon>
        <taxon>Pseudonocardiaceae</taxon>
        <taxon>Actinocrispum</taxon>
    </lineage>
</organism>
<comment type="caution">
    <text evidence="1">The sequence shown here is derived from an EMBL/GenBank/DDBJ whole genome shotgun (WGS) entry which is preliminary data.</text>
</comment>
<evidence type="ECO:0000313" key="1">
    <source>
        <dbReference type="EMBL" id="TCO64965.1"/>
    </source>
</evidence>
<reference evidence="1 2" key="1">
    <citation type="submission" date="2019-03" db="EMBL/GenBank/DDBJ databases">
        <title>Genomic Encyclopedia of Type Strains, Phase IV (KMG-IV): sequencing the most valuable type-strain genomes for metagenomic binning, comparative biology and taxonomic classification.</title>
        <authorList>
            <person name="Goeker M."/>
        </authorList>
    </citation>
    <scope>NUCLEOTIDE SEQUENCE [LARGE SCALE GENOMIC DNA]</scope>
    <source>
        <strain evidence="1 2">DSM 45934</strain>
    </source>
</reference>
<protein>
    <submittedName>
        <fullName evidence="1">Uncharacterized protein</fullName>
    </submittedName>
</protein>
<dbReference type="Proteomes" id="UP000295680">
    <property type="component" value="Unassembled WGS sequence"/>
</dbReference>
<dbReference type="OrthoDB" id="3629012at2"/>
<gene>
    <name evidence="1" type="ORF">EV192_101749</name>
</gene>
<keyword evidence="2" id="KW-1185">Reference proteome</keyword>
<name>A0A4R2KEK3_9PSEU</name>
<dbReference type="RefSeq" id="WP_132111051.1">
    <property type="nucleotide sequence ID" value="NZ_SLWS01000001.1"/>
</dbReference>
<sequence>MPWAWMVRDDSPQAHASNVEEDWTPLPYVEAACKFTAPPRALDPYRGGCPFCVDCLIAVGDTMPVNLAWR</sequence>
<dbReference type="EMBL" id="SLWS01000001">
    <property type="protein sequence ID" value="TCO64965.1"/>
    <property type="molecule type" value="Genomic_DNA"/>
</dbReference>
<proteinExistence type="predicted"/>